<feature type="domain" description="Response regulatory" evidence="2">
    <location>
        <begin position="27"/>
        <end position="151"/>
    </location>
</feature>
<keyword evidence="5" id="KW-1185">Reference proteome</keyword>
<dbReference type="EMBL" id="JAUCBP010000007">
    <property type="protein sequence ID" value="MDM7861188.1"/>
    <property type="molecule type" value="Genomic_DNA"/>
</dbReference>
<evidence type="ECO:0000313" key="4">
    <source>
        <dbReference type="EMBL" id="MDM7861188.1"/>
    </source>
</evidence>
<dbReference type="Proteomes" id="UP001234343">
    <property type="component" value="Unassembled WGS sequence"/>
</dbReference>
<accession>A0ABT7SYC7</accession>
<protein>
    <submittedName>
        <fullName evidence="4">DUF3369 domain-containing protein</fullName>
    </submittedName>
</protein>
<dbReference type="InterPro" id="IPR011006">
    <property type="entry name" value="CheY-like_superfamily"/>
</dbReference>
<dbReference type="PANTHER" id="PTHR45228">
    <property type="entry name" value="CYCLIC DI-GMP PHOSPHODIESTERASE TM_0186-RELATED"/>
    <property type="match status" value="1"/>
</dbReference>
<evidence type="ECO:0000259" key="2">
    <source>
        <dbReference type="PROSITE" id="PS50110"/>
    </source>
</evidence>
<dbReference type="CDD" id="cd00077">
    <property type="entry name" value="HDc"/>
    <property type="match status" value="1"/>
</dbReference>
<comment type="caution">
    <text evidence="4">The sequence shown here is derived from an EMBL/GenBank/DDBJ whole genome shotgun (WGS) entry which is preliminary data.</text>
</comment>
<dbReference type="InterPro" id="IPR003607">
    <property type="entry name" value="HD/PDEase_dom"/>
</dbReference>
<reference evidence="4 5" key="1">
    <citation type="submission" date="2023-06" db="EMBL/GenBank/DDBJ databases">
        <title>Alteromonas sp. ASW11-36 isolated from intertidal sand.</title>
        <authorList>
            <person name="Li Y."/>
        </authorList>
    </citation>
    <scope>NUCLEOTIDE SEQUENCE [LARGE SCALE GENOMIC DNA]</scope>
    <source>
        <strain evidence="4 5">ASW11-36</strain>
    </source>
</reference>
<dbReference type="PROSITE" id="PS51832">
    <property type="entry name" value="HD_GYP"/>
    <property type="match status" value="1"/>
</dbReference>
<dbReference type="InterPro" id="IPR021800">
    <property type="entry name" value="DUF3369"/>
</dbReference>
<dbReference type="PANTHER" id="PTHR45228:SF9">
    <property type="entry name" value="3'3'-CGAMP-SPECIFIC PHOSPHODIESTERASE 2"/>
    <property type="match status" value="1"/>
</dbReference>
<dbReference type="InterPro" id="IPR052020">
    <property type="entry name" value="Cyclic_di-GMP/3'3'-cGAMP_PDE"/>
</dbReference>
<dbReference type="Pfam" id="PF13487">
    <property type="entry name" value="HD_5"/>
    <property type="match status" value="1"/>
</dbReference>
<dbReference type="Pfam" id="PF11849">
    <property type="entry name" value="DUF3369"/>
    <property type="match status" value="1"/>
</dbReference>
<proteinExistence type="predicted"/>
<dbReference type="CDD" id="cd00156">
    <property type="entry name" value="REC"/>
    <property type="match status" value="1"/>
</dbReference>
<gene>
    <name evidence="4" type="ORF">QTP81_11320</name>
</gene>
<dbReference type="RefSeq" id="WP_289365575.1">
    <property type="nucleotide sequence ID" value="NZ_JAUCBP010000007.1"/>
</dbReference>
<dbReference type="Gene3D" id="1.10.3210.10">
    <property type="entry name" value="Hypothetical protein af1432"/>
    <property type="match status" value="1"/>
</dbReference>
<name>A0ABT7SYC7_9ALTE</name>
<sequence length="522" mass="58280">MNDELLFVDEPDGPLTNPVESDEGSWKVLIVDDEPEVHAVTKLALSDFQFNGKGLEFVSAYSGEEAKAVFKKHTDIAVVLLDVVMEQDDSGLQVAEYIRDELHNHFCRIILRTGQPGQAPEKHVIINYDINDYKSKTELTAQKLFTVVISALRSYNDIIVIEENRAGLQKIVEASADLFCARSLETFIQGIVQQLASILGCSKDAAYITSAVATPMPINHPASEQLYIFAGNGEYANHEGKPLESVINDEQLASCKEALQQQEIIYSDDHLVAFCHSKTRRGSLLYLSGLPRKLSRTDRELVEIFAENVQIAFDNVLSTRDIEDTQREIIERLGVAMEHHSASCEQLRRVRLMSEAIAKHTELNAHEIELFSMAVPLHDVGSAKVPEAILHKPSELSSEERASIKRHTEYGYQMLKDSKRPVVQLAATLAHQHHERWDGSGYPLGLKGTQIALEARITALADVFDALYNARPHKPAWTIEQVTDYLNAESGKHFDPELVSIVLENISDFVAIQTSHPSTPQP</sequence>
<dbReference type="Gene3D" id="3.40.50.2300">
    <property type="match status" value="1"/>
</dbReference>
<evidence type="ECO:0000256" key="1">
    <source>
        <dbReference type="PROSITE-ProRule" id="PRU00169"/>
    </source>
</evidence>
<organism evidence="4 5">
    <name type="scientific">Alteromonas arenosi</name>
    <dbReference type="NCBI Taxonomy" id="3055817"/>
    <lineage>
        <taxon>Bacteria</taxon>
        <taxon>Pseudomonadati</taxon>
        <taxon>Pseudomonadota</taxon>
        <taxon>Gammaproteobacteria</taxon>
        <taxon>Alteromonadales</taxon>
        <taxon>Alteromonadaceae</taxon>
        <taxon>Alteromonas/Salinimonas group</taxon>
        <taxon>Alteromonas</taxon>
    </lineage>
</organism>
<feature type="modified residue" description="4-aspartylphosphate" evidence="1">
    <location>
        <position position="82"/>
    </location>
</feature>
<dbReference type="InterPro" id="IPR037522">
    <property type="entry name" value="HD_GYP_dom"/>
</dbReference>
<evidence type="ECO:0000259" key="3">
    <source>
        <dbReference type="PROSITE" id="PS51832"/>
    </source>
</evidence>
<dbReference type="SMART" id="SM00448">
    <property type="entry name" value="REC"/>
    <property type="match status" value="1"/>
</dbReference>
<dbReference type="PROSITE" id="PS50110">
    <property type="entry name" value="RESPONSE_REGULATORY"/>
    <property type="match status" value="1"/>
</dbReference>
<feature type="domain" description="HD-GYP" evidence="3">
    <location>
        <begin position="322"/>
        <end position="518"/>
    </location>
</feature>
<dbReference type="Pfam" id="PF00072">
    <property type="entry name" value="Response_reg"/>
    <property type="match status" value="1"/>
</dbReference>
<dbReference type="InterPro" id="IPR001789">
    <property type="entry name" value="Sig_transdc_resp-reg_receiver"/>
</dbReference>
<keyword evidence="1" id="KW-0597">Phosphoprotein</keyword>
<dbReference type="SUPFAM" id="SSF109604">
    <property type="entry name" value="HD-domain/PDEase-like"/>
    <property type="match status" value="1"/>
</dbReference>
<dbReference type="SUPFAM" id="SSF52172">
    <property type="entry name" value="CheY-like"/>
    <property type="match status" value="1"/>
</dbReference>
<evidence type="ECO:0000313" key="5">
    <source>
        <dbReference type="Proteomes" id="UP001234343"/>
    </source>
</evidence>